<dbReference type="Pfam" id="PF02775">
    <property type="entry name" value="TPP_enzyme_C"/>
    <property type="match status" value="1"/>
</dbReference>
<gene>
    <name evidence="3" type="ORF">ENU66_01540</name>
</gene>
<dbReference type="GO" id="GO:0045333">
    <property type="term" value="P:cellular respiration"/>
    <property type="evidence" value="ECO:0007669"/>
    <property type="project" value="UniProtKB-ARBA"/>
</dbReference>
<proteinExistence type="predicted"/>
<dbReference type="AlphaFoldDB" id="A0A7V3ZWR1"/>
<dbReference type="InterPro" id="IPR051457">
    <property type="entry name" value="2-oxoacid:Fd_oxidoreductase"/>
</dbReference>
<dbReference type="GO" id="GO:0030976">
    <property type="term" value="F:thiamine pyrophosphate binding"/>
    <property type="evidence" value="ECO:0007669"/>
    <property type="project" value="InterPro"/>
</dbReference>
<dbReference type="SUPFAM" id="SSF52518">
    <property type="entry name" value="Thiamin diphosphate-binding fold (THDP-binding)"/>
    <property type="match status" value="1"/>
</dbReference>
<protein>
    <submittedName>
        <fullName evidence="3">2-oxoacid:ferredoxin oxidoreductase subunit beta</fullName>
    </submittedName>
</protein>
<evidence type="ECO:0000313" key="3">
    <source>
        <dbReference type="EMBL" id="HGL17012.1"/>
    </source>
</evidence>
<evidence type="ECO:0000256" key="1">
    <source>
        <dbReference type="ARBA" id="ARBA00023002"/>
    </source>
</evidence>
<accession>A0A7V3ZWR1</accession>
<evidence type="ECO:0000259" key="2">
    <source>
        <dbReference type="Pfam" id="PF02775"/>
    </source>
</evidence>
<dbReference type="InterPro" id="IPR029061">
    <property type="entry name" value="THDP-binding"/>
</dbReference>
<sequence>MKNYMDWIRTDFFPTAFCAGCGHGIVLKAIVKALTELELERDKVVFVSGIGCSGWIPSPYIKADSIHTTHGRALAFATGVKLARPDLTVIVVGGDGDLASIGGNHLIHAARRNLDITCIMADNNNYGMTGGQYSPTTPQGAKTTTSRKGHIEPSFDVASVVKAAGASYVARYTVAHFPQLVNAIKKAVITPGFSFVQAISTCPTHFGRRNISQDPYEYLDYLRKNSINIKNISNLEEIKNKITIGEF</sequence>
<name>A0A7V3ZWR1_UNCW3</name>
<dbReference type="PANTHER" id="PTHR48084">
    <property type="entry name" value="2-OXOGLUTARATE OXIDOREDUCTASE SUBUNIT KORB-RELATED"/>
    <property type="match status" value="1"/>
</dbReference>
<reference evidence="3" key="1">
    <citation type="journal article" date="2020" name="mSystems">
        <title>Genome- and Community-Level Interaction Insights into Carbon Utilization and Element Cycling Functions of Hydrothermarchaeota in Hydrothermal Sediment.</title>
        <authorList>
            <person name="Zhou Z."/>
            <person name="Liu Y."/>
            <person name="Xu W."/>
            <person name="Pan J."/>
            <person name="Luo Z.H."/>
            <person name="Li M."/>
        </authorList>
    </citation>
    <scope>NUCLEOTIDE SEQUENCE [LARGE SCALE GENOMIC DNA]</scope>
    <source>
        <strain evidence="3">SpSt-69</strain>
    </source>
</reference>
<dbReference type="GO" id="GO:0016625">
    <property type="term" value="F:oxidoreductase activity, acting on the aldehyde or oxo group of donors, iron-sulfur protein as acceptor"/>
    <property type="evidence" value="ECO:0007669"/>
    <property type="project" value="UniProtKB-ARBA"/>
</dbReference>
<organism evidence="3">
    <name type="scientific">candidate division WOR-3 bacterium</name>
    <dbReference type="NCBI Taxonomy" id="2052148"/>
    <lineage>
        <taxon>Bacteria</taxon>
        <taxon>Bacteria division WOR-3</taxon>
    </lineage>
</organism>
<dbReference type="InterPro" id="IPR011766">
    <property type="entry name" value="TPP_enzyme_TPP-bd"/>
</dbReference>
<comment type="caution">
    <text evidence="3">The sequence shown here is derived from an EMBL/GenBank/DDBJ whole genome shotgun (WGS) entry which is preliminary data.</text>
</comment>
<feature type="domain" description="Thiamine pyrophosphate enzyme TPP-binding" evidence="2">
    <location>
        <begin position="57"/>
        <end position="197"/>
    </location>
</feature>
<dbReference type="EMBL" id="DTDJ01000014">
    <property type="protein sequence ID" value="HGL17012.1"/>
    <property type="molecule type" value="Genomic_DNA"/>
</dbReference>
<dbReference type="CDD" id="cd03375">
    <property type="entry name" value="TPP_OGFOR"/>
    <property type="match status" value="1"/>
</dbReference>
<keyword evidence="1" id="KW-0560">Oxidoreductase</keyword>
<dbReference type="PANTHER" id="PTHR48084:SF1">
    <property type="entry name" value="2-OXOGLUTARATE SYNTHASE SUBUNIT KORB"/>
    <property type="match status" value="1"/>
</dbReference>
<dbReference type="Gene3D" id="3.40.50.970">
    <property type="match status" value="1"/>
</dbReference>